<dbReference type="STRING" id="1962155.B1813_13045"/>
<reference evidence="1 2" key="1">
    <citation type="submission" date="2017-02" db="EMBL/GenBank/DDBJ databases">
        <title>Draft genome of Saccharomonospora sp. 154.</title>
        <authorList>
            <person name="Alonso-Carmona G.S."/>
            <person name="De La Haba R."/>
            <person name="Vera-Gargallo B."/>
            <person name="Sandoval-Trujillo A.H."/>
            <person name="Ramirez-Duran N."/>
            <person name="Ventosa A."/>
        </authorList>
    </citation>
    <scope>NUCLEOTIDE SEQUENCE [LARGE SCALE GENOMIC DNA]</scope>
    <source>
        <strain evidence="1 2">LRS4.154</strain>
    </source>
</reference>
<proteinExistence type="predicted"/>
<organism evidence="1 2">
    <name type="scientific">Saccharomonospora piscinae</name>
    <dbReference type="NCBI Taxonomy" id="687388"/>
    <lineage>
        <taxon>Bacteria</taxon>
        <taxon>Bacillati</taxon>
        <taxon>Actinomycetota</taxon>
        <taxon>Actinomycetes</taxon>
        <taxon>Pseudonocardiales</taxon>
        <taxon>Pseudonocardiaceae</taxon>
        <taxon>Saccharomonospora</taxon>
    </lineage>
</organism>
<dbReference type="AlphaFoldDB" id="A0A1V9A7C6"/>
<keyword evidence="2" id="KW-1185">Reference proteome</keyword>
<comment type="caution">
    <text evidence="1">The sequence shown here is derived from an EMBL/GenBank/DDBJ whole genome shotgun (WGS) entry which is preliminary data.</text>
</comment>
<protein>
    <submittedName>
        <fullName evidence="1">Uncharacterized protein</fullName>
    </submittedName>
</protein>
<dbReference type="EMBL" id="MWIH01000005">
    <property type="protein sequence ID" value="OQO93022.1"/>
    <property type="molecule type" value="Genomic_DNA"/>
</dbReference>
<gene>
    <name evidence="1" type="ORF">B1813_13045</name>
</gene>
<sequence>MSFDVTLYPSSAPGHRTFCFVDEEATLVVYSGPDCLSIVAPSDPAEWPGFGRFLGDLGRAAAELAEWFGRPSSSHGRASRVTVADREV</sequence>
<dbReference type="Proteomes" id="UP000192591">
    <property type="component" value="Unassembled WGS sequence"/>
</dbReference>
<evidence type="ECO:0000313" key="1">
    <source>
        <dbReference type="EMBL" id="OQO93022.1"/>
    </source>
</evidence>
<accession>A0A1V9A7C6</accession>
<name>A0A1V9A7C6_SACPI</name>
<evidence type="ECO:0000313" key="2">
    <source>
        <dbReference type="Proteomes" id="UP000192591"/>
    </source>
</evidence>